<dbReference type="GO" id="GO:0005524">
    <property type="term" value="F:ATP binding"/>
    <property type="evidence" value="ECO:0007669"/>
    <property type="project" value="UniProtKB-KW"/>
</dbReference>
<feature type="transmembrane region" description="Helical" evidence="5">
    <location>
        <begin position="515"/>
        <end position="536"/>
    </location>
</feature>
<keyword evidence="4 7" id="KW-0067">ATP-binding</keyword>
<keyword evidence="5" id="KW-0812">Transmembrane</keyword>
<feature type="transmembrane region" description="Helical" evidence="5">
    <location>
        <begin position="378"/>
        <end position="408"/>
    </location>
</feature>
<evidence type="ECO:0000256" key="5">
    <source>
        <dbReference type="SAM" id="Phobius"/>
    </source>
</evidence>
<feature type="transmembrane region" description="Helical" evidence="5">
    <location>
        <begin position="429"/>
        <end position="460"/>
    </location>
</feature>
<dbReference type="InterPro" id="IPR017871">
    <property type="entry name" value="ABC_transporter-like_CS"/>
</dbReference>
<dbReference type="EC" id="3.6.3.-" evidence="7"/>
<evidence type="ECO:0000256" key="4">
    <source>
        <dbReference type="ARBA" id="ARBA00022840"/>
    </source>
</evidence>
<organism evidence="7 8">
    <name type="scientific">Engelhardtia mirabilis</name>
    <dbReference type="NCBI Taxonomy" id="2528011"/>
    <lineage>
        <taxon>Bacteria</taxon>
        <taxon>Pseudomonadati</taxon>
        <taxon>Planctomycetota</taxon>
        <taxon>Planctomycetia</taxon>
        <taxon>Planctomycetia incertae sedis</taxon>
        <taxon>Engelhardtia</taxon>
    </lineage>
</organism>
<sequence>MALRIEGLRVSYGSRRAVEDLSLVVPDGSITGFLGHNGAGKTSAMRGVLGLVPIRAGRVSVDGIDAGRHPARARARIGALIETTSFQPGWSAHRNLTELARLGGASLPDARRDASHRLEQVGLTHVSAERPSSFSQGMRQRLGLAQALLGGRRTLLLDEPTNGLDPEGIAELSALLVQLRDEEGAAILLSSHLLSEVEDLCDRIAVLREGRLVASGTTEQLLVGAGAPHRVRVKEPLRATTRLTELGISSQVDGARVDFELGGAEPAEVLESLVAAGAGVERFGPQPRSLVGLYRRATEGEFTAESLPPAPSPDPHARSAPSGVWRLLRFELSRLAGSAWILALPAVLAGISVARLAARAREAAAQVEAEGLFSATEPTAFAATAAGLAVALPAAALIASLGASLLVAGELGRGTLRNVALRPLTRLQLLAGKASVAIGLGLAAWFCAAMTSLVAAAIWFDFGDLEEVLVTGDRFPLMTAAELWPELNAALLGTLVAMPAVAAVGFLVGVLTRRGVVAVVLALIIHQLLDGARAIARTGDWEWMLPSTYLPSPLGDSSRVQALALLSDGATNAPFEYVAGEWWVPLAWTVACLVLATPVLLRRSIP</sequence>
<feature type="transmembrane region" description="Helical" evidence="5">
    <location>
        <begin position="335"/>
        <end position="358"/>
    </location>
</feature>
<dbReference type="Gene3D" id="3.40.50.300">
    <property type="entry name" value="P-loop containing nucleotide triphosphate hydrolases"/>
    <property type="match status" value="1"/>
</dbReference>
<dbReference type="SUPFAM" id="SSF52540">
    <property type="entry name" value="P-loop containing nucleoside triphosphate hydrolases"/>
    <property type="match status" value="1"/>
</dbReference>
<evidence type="ECO:0000313" key="7">
    <source>
        <dbReference type="EMBL" id="QDU67495.1"/>
    </source>
</evidence>
<dbReference type="PROSITE" id="PS00211">
    <property type="entry name" value="ABC_TRANSPORTER_1"/>
    <property type="match status" value="1"/>
</dbReference>
<dbReference type="AlphaFoldDB" id="A0A518BKJ7"/>
<gene>
    <name evidence="7" type="primary">lptB_2</name>
    <name evidence="7" type="ORF">Pla133_25790</name>
</gene>
<evidence type="ECO:0000256" key="3">
    <source>
        <dbReference type="ARBA" id="ARBA00022741"/>
    </source>
</evidence>
<dbReference type="PANTHER" id="PTHR43335:SF4">
    <property type="entry name" value="ABC TRANSPORTER, ATP-BINDING PROTEIN"/>
    <property type="match status" value="1"/>
</dbReference>
<dbReference type="InterPro" id="IPR027417">
    <property type="entry name" value="P-loop_NTPase"/>
</dbReference>
<dbReference type="GO" id="GO:0016887">
    <property type="term" value="F:ATP hydrolysis activity"/>
    <property type="evidence" value="ECO:0007669"/>
    <property type="project" value="InterPro"/>
</dbReference>
<dbReference type="KEGG" id="pbap:Pla133_25790"/>
<dbReference type="PROSITE" id="PS50893">
    <property type="entry name" value="ABC_TRANSPORTER_2"/>
    <property type="match status" value="1"/>
</dbReference>
<dbReference type="SMART" id="SM00382">
    <property type="entry name" value="AAA"/>
    <property type="match status" value="1"/>
</dbReference>
<dbReference type="PANTHER" id="PTHR43335">
    <property type="entry name" value="ABC TRANSPORTER, ATP-BINDING PROTEIN"/>
    <property type="match status" value="1"/>
</dbReference>
<reference evidence="7 8" key="1">
    <citation type="submission" date="2019-02" db="EMBL/GenBank/DDBJ databases">
        <title>Deep-cultivation of Planctomycetes and their phenomic and genomic characterization uncovers novel biology.</title>
        <authorList>
            <person name="Wiegand S."/>
            <person name="Jogler M."/>
            <person name="Boedeker C."/>
            <person name="Pinto D."/>
            <person name="Vollmers J."/>
            <person name="Rivas-Marin E."/>
            <person name="Kohn T."/>
            <person name="Peeters S.H."/>
            <person name="Heuer A."/>
            <person name="Rast P."/>
            <person name="Oberbeckmann S."/>
            <person name="Bunk B."/>
            <person name="Jeske O."/>
            <person name="Meyerdierks A."/>
            <person name="Storesund J.E."/>
            <person name="Kallscheuer N."/>
            <person name="Luecker S."/>
            <person name="Lage O.M."/>
            <person name="Pohl T."/>
            <person name="Merkel B.J."/>
            <person name="Hornburger P."/>
            <person name="Mueller R.-W."/>
            <person name="Bruemmer F."/>
            <person name="Labrenz M."/>
            <person name="Spormann A.M."/>
            <person name="Op den Camp H."/>
            <person name="Overmann J."/>
            <person name="Amann R."/>
            <person name="Jetten M.S.M."/>
            <person name="Mascher T."/>
            <person name="Medema M.H."/>
            <person name="Devos D.P."/>
            <person name="Kaster A.-K."/>
            <person name="Ovreas L."/>
            <person name="Rohde M."/>
            <person name="Galperin M.Y."/>
            <person name="Jogler C."/>
        </authorList>
    </citation>
    <scope>NUCLEOTIDE SEQUENCE [LARGE SCALE GENOMIC DNA]</scope>
    <source>
        <strain evidence="7 8">Pla133</strain>
    </source>
</reference>
<dbReference type="Proteomes" id="UP000316921">
    <property type="component" value="Chromosome"/>
</dbReference>
<dbReference type="Pfam" id="PF00005">
    <property type="entry name" value="ABC_tran"/>
    <property type="match status" value="1"/>
</dbReference>
<proteinExistence type="inferred from homology"/>
<name>A0A518BKJ7_9BACT</name>
<keyword evidence="5" id="KW-1133">Transmembrane helix</keyword>
<accession>A0A518BKJ7</accession>
<evidence type="ECO:0000313" key="8">
    <source>
        <dbReference type="Proteomes" id="UP000316921"/>
    </source>
</evidence>
<keyword evidence="2" id="KW-0813">Transport</keyword>
<feature type="transmembrane region" description="Helical" evidence="5">
    <location>
        <begin position="582"/>
        <end position="601"/>
    </location>
</feature>
<dbReference type="RefSeq" id="WP_145065728.1">
    <property type="nucleotide sequence ID" value="NZ_CP036287.1"/>
</dbReference>
<evidence type="ECO:0000256" key="1">
    <source>
        <dbReference type="ARBA" id="ARBA00005417"/>
    </source>
</evidence>
<evidence type="ECO:0000259" key="6">
    <source>
        <dbReference type="PROSITE" id="PS50893"/>
    </source>
</evidence>
<feature type="transmembrane region" description="Helical" evidence="5">
    <location>
        <begin position="487"/>
        <end position="508"/>
    </location>
</feature>
<evidence type="ECO:0000256" key="2">
    <source>
        <dbReference type="ARBA" id="ARBA00022448"/>
    </source>
</evidence>
<dbReference type="InterPro" id="IPR003593">
    <property type="entry name" value="AAA+_ATPase"/>
</dbReference>
<keyword evidence="5" id="KW-0472">Membrane</keyword>
<protein>
    <submittedName>
        <fullName evidence="7">Lipopolysaccharide export system ATP-binding protein LptB</fullName>
        <ecNumber evidence="7">3.6.3.-</ecNumber>
    </submittedName>
</protein>
<comment type="similarity">
    <text evidence="1">Belongs to the ABC transporter superfamily.</text>
</comment>
<keyword evidence="8" id="KW-1185">Reference proteome</keyword>
<dbReference type="InterPro" id="IPR003439">
    <property type="entry name" value="ABC_transporter-like_ATP-bd"/>
</dbReference>
<keyword evidence="7" id="KW-0378">Hydrolase</keyword>
<dbReference type="EMBL" id="CP036287">
    <property type="protein sequence ID" value="QDU67495.1"/>
    <property type="molecule type" value="Genomic_DNA"/>
</dbReference>
<keyword evidence="3" id="KW-0547">Nucleotide-binding</keyword>
<feature type="domain" description="ABC transporter" evidence="6">
    <location>
        <begin position="3"/>
        <end position="234"/>
    </location>
</feature>